<keyword evidence="4 6" id="KW-0472">Membrane</keyword>
<sequence>MDAKQKDADKENAEVQRFLSGIKKFVDDHEDIQQILQASHSWADTEIEKLEKMKTWAFRIAGGAVVFAFGALWVAHQAIETSMVPPPPPQVLVMDKANNSIHPLMSLEEVKIKYEDALLRRALNTFAICRERYIKDMAEADYFCAASFMSPQLQSQWTKFWDTDNPDGPLARYGNTATVKPEIESIAPRPNLQGIVDTAQIYFSRTITKNGVPATTYWVADIAFKMVNLPKEEGQRRINDIGLQITEYNTNQVLGSSSQARPRASAPAPAVVSPTGLSAPAYSPNQGRE</sequence>
<dbReference type="Pfam" id="PF04335">
    <property type="entry name" value="VirB8"/>
    <property type="match status" value="1"/>
</dbReference>
<accession>A0A423JUJ8</accession>
<evidence type="ECO:0000313" key="9">
    <source>
        <dbReference type="Proteomes" id="UP000285349"/>
    </source>
</evidence>
<evidence type="ECO:0000256" key="4">
    <source>
        <dbReference type="ARBA" id="ARBA00023136"/>
    </source>
</evidence>
<dbReference type="InterPro" id="IPR032710">
    <property type="entry name" value="NTF2-like_dom_sf"/>
</dbReference>
<feature type="transmembrane region" description="Helical" evidence="6">
    <location>
        <begin position="56"/>
        <end position="75"/>
    </location>
</feature>
<dbReference type="Gene3D" id="3.10.450.230">
    <property type="entry name" value="VirB8 protein"/>
    <property type="match status" value="1"/>
</dbReference>
<evidence type="ECO:0000313" key="8">
    <source>
        <dbReference type="EMBL" id="RON41375.1"/>
    </source>
</evidence>
<proteinExistence type="predicted"/>
<organism evidence="8 9">
    <name type="scientific">Pseudomonas frederiksbergensis</name>
    <dbReference type="NCBI Taxonomy" id="104087"/>
    <lineage>
        <taxon>Bacteria</taxon>
        <taxon>Pseudomonadati</taxon>
        <taxon>Pseudomonadota</taxon>
        <taxon>Gammaproteobacteria</taxon>
        <taxon>Pseudomonadales</taxon>
        <taxon>Pseudomonadaceae</taxon>
        <taxon>Pseudomonas</taxon>
    </lineage>
</organism>
<dbReference type="AlphaFoldDB" id="A0A423JUJ8"/>
<dbReference type="SUPFAM" id="SSF54427">
    <property type="entry name" value="NTF2-like"/>
    <property type="match status" value="1"/>
</dbReference>
<feature type="compositionally biased region" description="Low complexity" evidence="5">
    <location>
        <begin position="256"/>
        <end position="274"/>
    </location>
</feature>
<feature type="region of interest" description="Disordered" evidence="5">
    <location>
        <begin position="254"/>
        <end position="289"/>
    </location>
</feature>
<name>A0A423JUJ8_9PSED</name>
<dbReference type="CDD" id="cd16424">
    <property type="entry name" value="VirB8"/>
    <property type="match status" value="1"/>
</dbReference>
<dbReference type="Proteomes" id="UP000285349">
    <property type="component" value="Unassembled WGS sequence"/>
</dbReference>
<keyword evidence="3 6" id="KW-1133">Transmembrane helix</keyword>
<dbReference type="RefSeq" id="WP_123514098.1">
    <property type="nucleotide sequence ID" value="NZ_MOBQ01000033.1"/>
</dbReference>
<dbReference type="OrthoDB" id="7366154at2"/>
<feature type="domain" description="Bacterial virulence protein VirB8" evidence="7">
    <location>
        <begin position="40"/>
        <end position="251"/>
    </location>
</feature>
<reference evidence="8 9" key="1">
    <citation type="submission" date="2016-10" db="EMBL/GenBank/DDBJ databases">
        <title>Comparative genome analysis of multiple Pseudomonas spp. focuses on biocontrol and plant growth promoting traits.</title>
        <authorList>
            <person name="Tao X.-Y."/>
            <person name="Taylor C.G."/>
        </authorList>
    </citation>
    <scope>NUCLEOTIDE SEQUENCE [LARGE SCALE GENOMIC DNA]</scope>
    <source>
        <strain evidence="8 9">37A10</strain>
    </source>
</reference>
<gene>
    <name evidence="8" type="ORF">BK666_24530</name>
</gene>
<evidence type="ECO:0000256" key="1">
    <source>
        <dbReference type="ARBA" id="ARBA00004167"/>
    </source>
</evidence>
<evidence type="ECO:0000256" key="2">
    <source>
        <dbReference type="ARBA" id="ARBA00022692"/>
    </source>
</evidence>
<evidence type="ECO:0000256" key="6">
    <source>
        <dbReference type="SAM" id="Phobius"/>
    </source>
</evidence>
<comment type="subcellular location">
    <subcellularLocation>
        <location evidence="1">Membrane</location>
        <topology evidence="1">Single-pass membrane protein</topology>
    </subcellularLocation>
</comment>
<dbReference type="GO" id="GO:0016020">
    <property type="term" value="C:membrane"/>
    <property type="evidence" value="ECO:0007669"/>
    <property type="project" value="UniProtKB-SubCell"/>
</dbReference>
<dbReference type="InterPro" id="IPR007430">
    <property type="entry name" value="VirB8"/>
</dbReference>
<evidence type="ECO:0000259" key="7">
    <source>
        <dbReference type="Pfam" id="PF04335"/>
    </source>
</evidence>
<comment type="caution">
    <text evidence="8">The sequence shown here is derived from an EMBL/GenBank/DDBJ whole genome shotgun (WGS) entry which is preliminary data.</text>
</comment>
<protein>
    <recommendedName>
        <fullName evidence="7">Bacterial virulence protein VirB8 domain-containing protein</fullName>
    </recommendedName>
</protein>
<keyword evidence="2 6" id="KW-0812">Transmembrane</keyword>
<evidence type="ECO:0000256" key="5">
    <source>
        <dbReference type="SAM" id="MobiDB-lite"/>
    </source>
</evidence>
<dbReference type="EMBL" id="MOBQ01000033">
    <property type="protein sequence ID" value="RON41375.1"/>
    <property type="molecule type" value="Genomic_DNA"/>
</dbReference>
<evidence type="ECO:0000256" key="3">
    <source>
        <dbReference type="ARBA" id="ARBA00022989"/>
    </source>
</evidence>